<dbReference type="Proteomes" id="UP000812966">
    <property type="component" value="Unassembled WGS sequence"/>
</dbReference>
<reference evidence="11" key="1">
    <citation type="submission" date="2020-04" db="EMBL/GenBank/DDBJ databases">
        <title>Analysis of mating type loci in Filobasidium floriforme.</title>
        <authorList>
            <person name="Nowrousian M."/>
        </authorList>
    </citation>
    <scope>NUCLEOTIDE SEQUENCE</scope>
    <source>
        <strain evidence="11">CBS 6242</strain>
    </source>
</reference>
<dbReference type="InterPro" id="IPR029035">
    <property type="entry name" value="DHS-like_NAD/FAD-binding_dom"/>
</dbReference>
<keyword evidence="6" id="KW-0809">Transit peptide</keyword>
<feature type="domain" description="Deacetylase sirtuin-type" evidence="10">
    <location>
        <begin position="1"/>
        <end position="129"/>
    </location>
</feature>
<dbReference type="PANTHER" id="PTHR11085">
    <property type="entry name" value="NAD-DEPENDENT PROTEIN DEACYLASE SIRTUIN-5, MITOCHONDRIAL-RELATED"/>
    <property type="match status" value="1"/>
</dbReference>
<evidence type="ECO:0000256" key="7">
    <source>
        <dbReference type="ARBA" id="ARBA00023027"/>
    </source>
</evidence>
<keyword evidence="12" id="KW-1185">Reference proteome</keyword>
<dbReference type="InterPro" id="IPR026590">
    <property type="entry name" value="Ssirtuin_cat_dom"/>
</dbReference>
<dbReference type="GO" id="GO:0005739">
    <property type="term" value="C:mitochondrion"/>
    <property type="evidence" value="ECO:0007669"/>
    <property type="project" value="UniProtKB-SubCell"/>
</dbReference>
<accession>A0A8K0JG73</accession>
<dbReference type="EMBL" id="JABELV010000213">
    <property type="protein sequence ID" value="KAG7528007.1"/>
    <property type="molecule type" value="Genomic_DNA"/>
</dbReference>
<evidence type="ECO:0000256" key="6">
    <source>
        <dbReference type="ARBA" id="ARBA00022946"/>
    </source>
</evidence>
<sequence length="180" mass="19820">MGEEEMRRAVETGGGKPVRCERCGGLVKPDIVFFGEGLPERFFELAVKDLPKCDLLIVVGTSLKVHPFASLVERVPRTCPRLLINREAVGEATGWGDRGFSFKEGSRDRFFQGDADAGAKELARGLGWQDELNNMVETQQSELRIKWGLEESSLEPSAQTAVKPEDTIDKLAKELGQAGL</sequence>
<organism evidence="11 12">
    <name type="scientific">Filobasidium floriforme</name>
    <dbReference type="NCBI Taxonomy" id="5210"/>
    <lineage>
        <taxon>Eukaryota</taxon>
        <taxon>Fungi</taxon>
        <taxon>Dikarya</taxon>
        <taxon>Basidiomycota</taxon>
        <taxon>Agaricomycotina</taxon>
        <taxon>Tremellomycetes</taxon>
        <taxon>Filobasidiales</taxon>
        <taxon>Filobasidiaceae</taxon>
        <taxon>Filobasidium</taxon>
    </lineage>
</organism>
<evidence type="ECO:0000256" key="5">
    <source>
        <dbReference type="ARBA" id="ARBA00022833"/>
    </source>
</evidence>
<keyword evidence="8" id="KW-0496">Mitochondrion</keyword>
<comment type="subcellular location">
    <subcellularLocation>
        <location evidence="1">Mitochondrion</location>
    </subcellularLocation>
</comment>
<dbReference type="AlphaFoldDB" id="A0A8K0JG73"/>
<protein>
    <recommendedName>
        <fullName evidence="10">Deacetylase sirtuin-type domain-containing protein</fullName>
    </recommendedName>
</protein>
<dbReference type="PROSITE" id="PS50305">
    <property type="entry name" value="SIRTUIN"/>
    <property type="match status" value="1"/>
</dbReference>
<dbReference type="InterPro" id="IPR050134">
    <property type="entry name" value="NAD-dep_sirtuin_deacylases"/>
</dbReference>
<keyword evidence="4" id="KW-0479">Metal-binding</keyword>
<evidence type="ECO:0000256" key="3">
    <source>
        <dbReference type="ARBA" id="ARBA00022679"/>
    </source>
</evidence>
<evidence type="ECO:0000313" key="12">
    <source>
        <dbReference type="Proteomes" id="UP000812966"/>
    </source>
</evidence>
<dbReference type="GO" id="GO:0005634">
    <property type="term" value="C:nucleus"/>
    <property type="evidence" value="ECO:0007669"/>
    <property type="project" value="TreeGrafter"/>
</dbReference>
<dbReference type="GO" id="GO:0046872">
    <property type="term" value="F:metal ion binding"/>
    <property type="evidence" value="ECO:0007669"/>
    <property type="project" value="UniProtKB-KW"/>
</dbReference>
<evidence type="ECO:0000256" key="8">
    <source>
        <dbReference type="ARBA" id="ARBA00023128"/>
    </source>
</evidence>
<evidence type="ECO:0000256" key="9">
    <source>
        <dbReference type="PROSITE-ProRule" id="PRU00236"/>
    </source>
</evidence>
<dbReference type="Gene3D" id="3.40.50.1220">
    <property type="entry name" value="TPP-binding domain"/>
    <property type="match status" value="1"/>
</dbReference>
<comment type="caution">
    <text evidence="9">Lacks conserved residue(s) required for the propagation of feature annotation.</text>
</comment>
<dbReference type="SUPFAM" id="SSF52467">
    <property type="entry name" value="DHS-like NAD/FAD-binding domain"/>
    <property type="match status" value="1"/>
</dbReference>
<dbReference type="InterPro" id="IPR003000">
    <property type="entry name" value="Sirtuin"/>
</dbReference>
<comment type="caution">
    <text evidence="11">The sequence shown here is derived from an EMBL/GenBank/DDBJ whole genome shotgun (WGS) entry which is preliminary data.</text>
</comment>
<dbReference type="PANTHER" id="PTHR11085:SF6">
    <property type="entry name" value="NAD-DEPENDENT PROTEIN DEACETYLASE SIRTUIN-2"/>
    <property type="match status" value="1"/>
</dbReference>
<dbReference type="GO" id="GO:0017136">
    <property type="term" value="F:histone deacetylase activity, NAD-dependent"/>
    <property type="evidence" value="ECO:0007669"/>
    <property type="project" value="TreeGrafter"/>
</dbReference>
<evidence type="ECO:0000256" key="1">
    <source>
        <dbReference type="ARBA" id="ARBA00004173"/>
    </source>
</evidence>
<name>A0A8K0JG73_9TREE</name>
<evidence type="ECO:0000259" key="10">
    <source>
        <dbReference type="PROSITE" id="PS50305"/>
    </source>
</evidence>
<keyword evidence="7" id="KW-0520">NAD</keyword>
<gene>
    <name evidence="11" type="ORF">FFLO_06462</name>
</gene>
<dbReference type="GO" id="GO:0070403">
    <property type="term" value="F:NAD+ binding"/>
    <property type="evidence" value="ECO:0007669"/>
    <property type="project" value="InterPro"/>
</dbReference>
<dbReference type="Pfam" id="PF02146">
    <property type="entry name" value="SIR2"/>
    <property type="match status" value="1"/>
</dbReference>
<evidence type="ECO:0000256" key="4">
    <source>
        <dbReference type="ARBA" id="ARBA00022723"/>
    </source>
</evidence>
<comment type="similarity">
    <text evidence="2">Belongs to the sirtuin family. Class I subfamily.</text>
</comment>
<keyword evidence="5" id="KW-0862">Zinc</keyword>
<proteinExistence type="inferred from homology"/>
<evidence type="ECO:0000256" key="2">
    <source>
        <dbReference type="ARBA" id="ARBA00006924"/>
    </source>
</evidence>
<evidence type="ECO:0000313" key="11">
    <source>
        <dbReference type="EMBL" id="KAG7528007.1"/>
    </source>
</evidence>
<keyword evidence="3" id="KW-0808">Transferase</keyword>